<protein>
    <submittedName>
        <fullName evidence="2">K(+)-transporting ATPase subunit F</fullName>
    </submittedName>
</protein>
<dbReference type="Proteomes" id="UP000248886">
    <property type="component" value="Unassembled WGS sequence"/>
</dbReference>
<keyword evidence="1" id="KW-0472">Membrane</keyword>
<keyword evidence="1" id="KW-0812">Transmembrane</keyword>
<dbReference type="AlphaFoldDB" id="A0A2W1KDH1"/>
<evidence type="ECO:0000313" key="3">
    <source>
        <dbReference type="Proteomes" id="UP000248886"/>
    </source>
</evidence>
<evidence type="ECO:0000313" key="2">
    <source>
        <dbReference type="EMBL" id="PZD80535.1"/>
    </source>
</evidence>
<proteinExistence type="predicted"/>
<organism evidence="2 3">
    <name type="scientific">Acidithiobacillus ferrooxidans</name>
    <name type="common">Thiobacillus ferrooxidans</name>
    <dbReference type="NCBI Taxonomy" id="920"/>
    <lineage>
        <taxon>Bacteria</taxon>
        <taxon>Pseudomonadati</taxon>
        <taxon>Pseudomonadota</taxon>
        <taxon>Acidithiobacillia</taxon>
        <taxon>Acidithiobacillales</taxon>
        <taxon>Acidithiobacillaceae</taxon>
        <taxon>Acidithiobacillus</taxon>
    </lineage>
</organism>
<feature type="transmembrane region" description="Helical" evidence="1">
    <location>
        <begin position="6"/>
        <end position="25"/>
    </location>
</feature>
<gene>
    <name evidence="2" type="ORF">DN052_08745</name>
</gene>
<dbReference type="EMBL" id="QKQP01000005">
    <property type="protein sequence ID" value="PZD80535.1"/>
    <property type="molecule type" value="Genomic_DNA"/>
</dbReference>
<reference evidence="2 3" key="1">
    <citation type="submission" date="2018-06" db="EMBL/GenBank/DDBJ databases">
        <title>Draft sequence of Acidithiobacillus ferrooxidans CCM 4253.</title>
        <authorList>
            <person name="Moya-Beltran A."/>
            <person name="Castro M."/>
            <person name="Covarrubias P.C."/>
            <person name="Issotta F."/>
            <person name="Janiczek O."/>
            <person name="Mandl M."/>
            <person name="Kucera J."/>
            <person name="Quatrini R."/>
        </authorList>
    </citation>
    <scope>NUCLEOTIDE SEQUENCE [LARGE SCALE GENOMIC DNA]</scope>
    <source>
        <strain evidence="2 3">CCM 4253</strain>
    </source>
</reference>
<keyword evidence="1" id="KW-1133">Transmembrane helix</keyword>
<sequence>MTAFGWVGLRLRVILFFYLLSFLSFPPKAEQSL</sequence>
<comment type="caution">
    <text evidence="2">The sequence shown here is derived from an EMBL/GenBank/DDBJ whole genome shotgun (WGS) entry which is preliminary data.</text>
</comment>
<accession>A0A2W1KDH1</accession>
<evidence type="ECO:0000256" key="1">
    <source>
        <dbReference type="SAM" id="Phobius"/>
    </source>
</evidence>
<name>A0A2W1KDH1_ACIFR</name>